<dbReference type="AlphaFoldDB" id="A0AAV8YL22"/>
<evidence type="ECO:0000313" key="1">
    <source>
        <dbReference type="EMBL" id="KAJ8951235.1"/>
    </source>
</evidence>
<evidence type="ECO:0000313" key="2">
    <source>
        <dbReference type="Proteomes" id="UP001162162"/>
    </source>
</evidence>
<comment type="caution">
    <text evidence="1">The sequence shown here is derived from an EMBL/GenBank/DDBJ whole genome shotgun (WGS) entry which is preliminary data.</text>
</comment>
<dbReference type="Proteomes" id="UP001162162">
    <property type="component" value="Unassembled WGS sequence"/>
</dbReference>
<dbReference type="EMBL" id="JAPWTK010000088">
    <property type="protein sequence ID" value="KAJ8951235.1"/>
    <property type="molecule type" value="Genomic_DNA"/>
</dbReference>
<proteinExistence type="predicted"/>
<accession>A0AAV8YL22</accession>
<organism evidence="1 2">
    <name type="scientific">Aromia moschata</name>
    <dbReference type="NCBI Taxonomy" id="1265417"/>
    <lineage>
        <taxon>Eukaryota</taxon>
        <taxon>Metazoa</taxon>
        <taxon>Ecdysozoa</taxon>
        <taxon>Arthropoda</taxon>
        <taxon>Hexapoda</taxon>
        <taxon>Insecta</taxon>
        <taxon>Pterygota</taxon>
        <taxon>Neoptera</taxon>
        <taxon>Endopterygota</taxon>
        <taxon>Coleoptera</taxon>
        <taxon>Polyphaga</taxon>
        <taxon>Cucujiformia</taxon>
        <taxon>Chrysomeloidea</taxon>
        <taxon>Cerambycidae</taxon>
        <taxon>Cerambycinae</taxon>
        <taxon>Callichromatini</taxon>
        <taxon>Aromia</taxon>
    </lineage>
</organism>
<name>A0AAV8YL22_9CUCU</name>
<gene>
    <name evidence="1" type="ORF">NQ318_010263</name>
</gene>
<reference evidence="1" key="1">
    <citation type="journal article" date="2023" name="Insect Mol. Biol.">
        <title>Genome sequencing provides insights into the evolution of gene families encoding plant cell wall-degrading enzymes in longhorned beetles.</title>
        <authorList>
            <person name="Shin N.R."/>
            <person name="Okamura Y."/>
            <person name="Kirsch R."/>
            <person name="Pauchet Y."/>
        </authorList>
    </citation>
    <scope>NUCLEOTIDE SEQUENCE</scope>
    <source>
        <strain evidence="1">AMC_N1</strain>
    </source>
</reference>
<sequence length="99" mass="11519">MTNEVWIPPTSYVTGARQDNVDYDTAYTGKDQYRNAYLVPYNVLCSQCDKQRSPDVSILRYSVPVKETRRHVSSKSCRIQSWNMDIKVCVRQPDLHNSM</sequence>
<keyword evidence="2" id="KW-1185">Reference proteome</keyword>
<protein>
    <submittedName>
        <fullName evidence="1">Uncharacterized protein</fullName>
    </submittedName>
</protein>